<protein>
    <submittedName>
        <fullName evidence="2">Uncharacterized protein LOC142169722</fullName>
    </submittedName>
</protein>
<dbReference type="RefSeq" id="XP_075087725.1">
    <property type="nucleotide sequence ID" value="XM_075231624.1"/>
</dbReference>
<evidence type="ECO:0000313" key="2">
    <source>
        <dbReference type="RefSeq" id="XP_075087725.1"/>
    </source>
</evidence>
<name>A0AC58SRX6_TOBAC</name>
<sequence length="145" mass="16901">MTSFNLTFEDQSIIFFLNGLMIMVTGWNIVSTDATYCLPCYLFKGDNIHQGGGDVFSSKGFRNWHKIKDNFSKHIGRSSSVHNQTKRNYEDLIQQQHSIHAVFDKQSDQMKYEYRLRLNSSIYVVRLLLNQGLALRGHDEKVNRH</sequence>
<dbReference type="Proteomes" id="UP000790787">
    <property type="component" value="Chromosome 15"/>
</dbReference>
<accession>A0AC58SRX6</accession>
<gene>
    <name evidence="2" type="primary">LOC142169722</name>
</gene>
<proteinExistence type="predicted"/>
<reference evidence="2" key="2">
    <citation type="submission" date="2025-08" db="UniProtKB">
        <authorList>
            <consortium name="RefSeq"/>
        </authorList>
    </citation>
    <scope>IDENTIFICATION</scope>
    <source>
        <tissue evidence="2">Leaf</tissue>
    </source>
</reference>
<reference evidence="1" key="1">
    <citation type="journal article" date="2014" name="Nat. Commun.">
        <title>The tobacco genome sequence and its comparison with those of tomato and potato.</title>
        <authorList>
            <person name="Sierro N."/>
            <person name="Battey J.N."/>
            <person name="Ouadi S."/>
            <person name="Bakaher N."/>
            <person name="Bovet L."/>
            <person name="Willig A."/>
            <person name="Goepfert S."/>
            <person name="Peitsch M.C."/>
            <person name="Ivanov N.V."/>
        </authorList>
    </citation>
    <scope>NUCLEOTIDE SEQUENCE [LARGE SCALE GENOMIC DNA]</scope>
</reference>
<organism evidence="1 2">
    <name type="scientific">Nicotiana tabacum</name>
    <name type="common">Common tobacco</name>
    <dbReference type="NCBI Taxonomy" id="4097"/>
    <lineage>
        <taxon>Eukaryota</taxon>
        <taxon>Viridiplantae</taxon>
        <taxon>Streptophyta</taxon>
        <taxon>Embryophyta</taxon>
        <taxon>Tracheophyta</taxon>
        <taxon>Spermatophyta</taxon>
        <taxon>Magnoliopsida</taxon>
        <taxon>eudicotyledons</taxon>
        <taxon>Gunneridae</taxon>
        <taxon>Pentapetalae</taxon>
        <taxon>asterids</taxon>
        <taxon>lamiids</taxon>
        <taxon>Solanales</taxon>
        <taxon>Solanaceae</taxon>
        <taxon>Nicotianoideae</taxon>
        <taxon>Nicotianeae</taxon>
        <taxon>Nicotiana</taxon>
    </lineage>
</organism>
<evidence type="ECO:0000313" key="1">
    <source>
        <dbReference type="Proteomes" id="UP000790787"/>
    </source>
</evidence>
<keyword evidence="1" id="KW-1185">Reference proteome</keyword>